<organism evidence="4">
    <name type="scientific">Gongylonema pulchrum</name>
    <dbReference type="NCBI Taxonomy" id="637853"/>
    <lineage>
        <taxon>Eukaryota</taxon>
        <taxon>Metazoa</taxon>
        <taxon>Ecdysozoa</taxon>
        <taxon>Nematoda</taxon>
        <taxon>Chromadorea</taxon>
        <taxon>Rhabditida</taxon>
        <taxon>Spirurina</taxon>
        <taxon>Spiruromorpha</taxon>
        <taxon>Spiruroidea</taxon>
        <taxon>Gongylonematidae</taxon>
        <taxon>Gongylonema</taxon>
    </lineage>
</organism>
<dbReference type="Pfam" id="PF00646">
    <property type="entry name" value="F-box"/>
    <property type="match status" value="1"/>
</dbReference>
<dbReference type="InterPro" id="IPR001810">
    <property type="entry name" value="F-box_dom"/>
</dbReference>
<dbReference type="WBParaSite" id="GPUH_0000712101-mRNA-1">
    <property type="protein sequence ID" value="GPUH_0000712101-mRNA-1"/>
    <property type="gene ID" value="GPUH_0000712101"/>
</dbReference>
<dbReference type="Proteomes" id="UP000271098">
    <property type="component" value="Unassembled WGS sequence"/>
</dbReference>
<dbReference type="SUPFAM" id="SSF81383">
    <property type="entry name" value="F-box domain"/>
    <property type="match status" value="1"/>
</dbReference>
<protein>
    <submittedName>
        <fullName evidence="4">F-box domain-containing protein</fullName>
    </submittedName>
</protein>
<evidence type="ECO:0000313" key="4">
    <source>
        <dbReference type="WBParaSite" id="GPUH_0000712101-mRNA-1"/>
    </source>
</evidence>
<dbReference type="Gene3D" id="1.20.1280.50">
    <property type="match status" value="1"/>
</dbReference>
<name>A0A183DEH1_9BILA</name>
<accession>A0A183DEH1</accession>
<reference evidence="4" key="1">
    <citation type="submission" date="2016-06" db="UniProtKB">
        <authorList>
            <consortium name="WormBaseParasite"/>
        </authorList>
    </citation>
    <scope>IDENTIFICATION</scope>
</reference>
<proteinExistence type="predicted"/>
<evidence type="ECO:0000313" key="2">
    <source>
        <dbReference type="EMBL" id="VDK57258.1"/>
    </source>
</evidence>
<dbReference type="PROSITE" id="PS50181">
    <property type="entry name" value="FBOX"/>
    <property type="match status" value="1"/>
</dbReference>
<dbReference type="AlphaFoldDB" id="A0A183DEH1"/>
<dbReference type="EMBL" id="UYRT01017859">
    <property type="protein sequence ID" value="VDK57258.1"/>
    <property type="molecule type" value="Genomic_DNA"/>
</dbReference>
<dbReference type="InterPro" id="IPR036047">
    <property type="entry name" value="F-box-like_dom_sf"/>
</dbReference>
<feature type="domain" description="F-box" evidence="1">
    <location>
        <begin position="1"/>
        <end position="48"/>
    </location>
</feature>
<dbReference type="CDD" id="cd09917">
    <property type="entry name" value="F-box_SF"/>
    <property type="match status" value="1"/>
</dbReference>
<reference evidence="2 3" key="2">
    <citation type="submission" date="2018-11" db="EMBL/GenBank/DDBJ databases">
        <authorList>
            <consortium name="Pathogen Informatics"/>
        </authorList>
    </citation>
    <scope>NUCLEOTIDE SEQUENCE [LARGE SCALE GENOMIC DNA]</scope>
</reference>
<keyword evidence="3" id="KW-1185">Reference proteome</keyword>
<sequence>MVTIGRLPPEILLIILKNCDFRSLLLLRQISHEYKRLVAHELRNRERLDLAADYFSVYGSNWLSDNEQASHKIAFDKIIAFLGKHMSHLKEFSVRDCPVSLTLTGLIQVHFVIGAILCSCR</sequence>
<evidence type="ECO:0000313" key="3">
    <source>
        <dbReference type="Proteomes" id="UP000271098"/>
    </source>
</evidence>
<dbReference type="OrthoDB" id="5807377at2759"/>
<gene>
    <name evidence="2" type="ORF">GPUH_LOCUS7112</name>
</gene>
<evidence type="ECO:0000259" key="1">
    <source>
        <dbReference type="PROSITE" id="PS50181"/>
    </source>
</evidence>